<dbReference type="AlphaFoldDB" id="A0A7R9JQM9"/>
<protein>
    <recommendedName>
        <fullName evidence="6 17">Non-structural maintenance of chromosomes element 1 homolog</fullName>
        <ecNumber evidence="5 17">2.3.2.27</ecNumber>
    </recommendedName>
</protein>
<evidence type="ECO:0000256" key="10">
    <source>
        <dbReference type="ARBA" id="ARBA00022771"/>
    </source>
</evidence>
<reference evidence="18" key="1">
    <citation type="submission" date="2020-11" db="EMBL/GenBank/DDBJ databases">
        <authorList>
            <person name="Tran Van P."/>
        </authorList>
    </citation>
    <scope>NUCLEOTIDE SEQUENCE</scope>
</reference>
<dbReference type="GO" id="GO:0000724">
    <property type="term" value="P:double-strand break repair via homologous recombination"/>
    <property type="evidence" value="ECO:0007669"/>
    <property type="project" value="TreeGrafter"/>
</dbReference>
<evidence type="ECO:0000256" key="9">
    <source>
        <dbReference type="ARBA" id="ARBA00022763"/>
    </source>
</evidence>
<keyword evidence="12 17" id="KW-0862">Zinc</keyword>
<comment type="subcellular location">
    <subcellularLocation>
        <location evidence="3">Chromosome</location>
        <location evidence="3">Telomere</location>
    </subcellularLocation>
    <subcellularLocation>
        <location evidence="2 17">Nucleus</location>
    </subcellularLocation>
</comment>
<keyword evidence="13" id="KW-0158">Chromosome</keyword>
<accession>A0A7R9JQM9</accession>
<keyword evidence="15 17" id="KW-0234">DNA repair</keyword>
<keyword evidence="10 17" id="KW-0863">Zinc-finger</keyword>
<dbReference type="GO" id="GO:0008270">
    <property type="term" value="F:zinc ion binding"/>
    <property type="evidence" value="ECO:0007669"/>
    <property type="project" value="UniProtKB-KW"/>
</dbReference>
<keyword evidence="11 17" id="KW-0833">Ubl conjugation pathway</keyword>
<dbReference type="GO" id="GO:0000781">
    <property type="term" value="C:chromosome, telomeric region"/>
    <property type="evidence" value="ECO:0007669"/>
    <property type="project" value="UniProtKB-SubCell"/>
</dbReference>
<keyword evidence="16 17" id="KW-0539">Nucleus</keyword>
<dbReference type="Gene3D" id="3.90.1150.220">
    <property type="match status" value="1"/>
</dbReference>
<comment type="catalytic activity">
    <reaction evidence="1 17">
        <text>S-ubiquitinyl-[E2 ubiquitin-conjugating enzyme]-L-cysteine + [acceptor protein]-L-lysine = [E2 ubiquitin-conjugating enzyme]-L-cysteine + N(6)-ubiquitinyl-[acceptor protein]-L-lysine.</text>
        <dbReference type="EC" id="2.3.2.27"/>
    </reaction>
</comment>
<evidence type="ECO:0000256" key="5">
    <source>
        <dbReference type="ARBA" id="ARBA00012483"/>
    </source>
</evidence>
<evidence type="ECO:0000256" key="17">
    <source>
        <dbReference type="RuleBase" id="RU368018"/>
    </source>
</evidence>
<keyword evidence="14 17" id="KW-0233">DNA recombination</keyword>
<keyword evidence="7 17" id="KW-0808">Transferase</keyword>
<evidence type="ECO:0000256" key="14">
    <source>
        <dbReference type="ARBA" id="ARBA00023172"/>
    </source>
</evidence>
<dbReference type="EC" id="2.3.2.27" evidence="5 17"/>
<dbReference type="GO" id="GO:0061630">
    <property type="term" value="F:ubiquitin protein ligase activity"/>
    <property type="evidence" value="ECO:0007669"/>
    <property type="project" value="UniProtKB-EC"/>
</dbReference>
<dbReference type="Pfam" id="PF07574">
    <property type="entry name" value="SMC_Nse1"/>
    <property type="match status" value="1"/>
</dbReference>
<evidence type="ECO:0000256" key="4">
    <source>
        <dbReference type="ARBA" id="ARBA00010258"/>
    </source>
</evidence>
<dbReference type="GO" id="GO:0005634">
    <property type="term" value="C:nucleus"/>
    <property type="evidence" value="ECO:0007669"/>
    <property type="project" value="UniProtKB-SubCell"/>
</dbReference>
<sequence length="385" mass="43960">MSDISKKFIQRMMGRQALSENDTLIMYSQICQDITGDGVTISLDDLTKAIKNMNENLQLCNMNISKTICETTGQTYYVLICNVHNNFAKGFSFYTKTERELYRKIVEEIIMCEEGTVSSTICVNLNTSLPTNITKSDAERLIKKFVGQKWLNNQNGSISLGVRTLAEMEPYLTSVYKDYIKKCTLCHNIVILLSLNHFIKEIETCQSKDPGPLQQQNAYHSRAFKKAGAYCPRVFRKANAYHPRAFKKARAYRPRAFMPAKAYHPRTFKRAIVNHPRALKRAKEYRPRTFKKAGAYSPRVFRRAKAYHPSVFKRARAYRPGPSCQQELTVLGPSCQQELTVPGPSREQEPTVQDLQGIRSLPSLGLQVYKSLPSKDLQESKSLPF</sequence>
<keyword evidence="9 17" id="KW-0227">DNA damage</keyword>
<keyword evidence="13" id="KW-0779">Telomere</keyword>
<dbReference type="FunFam" id="1.10.10.10:FF:000270">
    <property type="entry name" value="Non-structural maintenance of chromosomes element 1 homolog"/>
    <property type="match status" value="1"/>
</dbReference>
<evidence type="ECO:0000256" key="8">
    <source>
        <dbReference type="ARBA" id="ARBA00022723"/>
    </source>
</evidence>
<name>A0A7R9JQM9_TIMGE</name>
<comment type="similarity">
    <text evidence="4 17">Belongs to the NSE1 family.</text>
</comment>
<dbReference type="PANTHER" id="PTHR20973:SF0">
    <property type="entry name" value="NON-STRUCTURAL MAINTENANCE OF CHROMOSOMES ELEMENT 1 HOMOLOG"/>
    <property type="match status" value="1"/>
</dbReference>
<dbReference type="GO" id="GO:0030915">
    <property type="term" value="C:Smc5-Smc6 complex"/>
    <property type="evidence" value="ECO:0007669"/>
    <property type="project" value="UniProtKB-UniRule"/>
</dbReference>
<evidence type="ECO:0000256" key="16">
    <source>
        <dbReference type="ARBA" id="ARBA00023242"/>
    </source>
</evidence>
<dbReference type="EMBL" id="OE839486">
    <property type="protein sequence ID" value="CAD7587403.1"/>
    <property type="molecule type" value="Genomic_DNA"/>
</dbReference>
<gene>
    <name evidence="18" type="ORF">TGEB3V08_LOCUS1605</name>
</gene>
<evidence type="ECO:0000256" key="11">
    <source>
        <dbReference type="ARBA" id="ARBA00022786"/>
    </source>
</evidence>
<evidence type="ECO:0000313" key="18">
    <source>
        <dbReference type="EMBL" id="CAD7587403.1"/>
    </source>
</evidence>
<evidence type="ECO:0000256" key="3">
    <source>
        <dbReference type="ARBA" id="ARBA00004574"/>
    </source>
</evidence>
<proteinExistence type="inferred from homology"/>
<evidence type="ECO:0000256" key="1">
    <source>
        <dbReference type="ARBA" id="ARBA00000900"/>
    </source>
</evidence>
<dbReference type="InterPro" id="IPR011513">
    <property type="entry name" value="Nse1"/>
</dbReference>
<evidence type="ECO:0000256" key="15">
    <source>
        <dbReference type="ARBA" id="ARBA00023204"/>
    </source>
</evidence>
<comment type="subunit">
    <text evidence="17">Component of the Smc5-Smc6 complex.</text>
</comment>
<evidence type="ECO:0000256" key="7">
    <source>
        <dbReference type="ARBA" id="ARBA00022679"/>
    </source>
</evidence>
<dbReference type="PANTHER" id="PTHR20973">
    <property type="entry name" value="NON-SMC ELEMENT 1-RELATED"/>
    <property type="match status" value="1"/>
</dbReference>
<evidence type="ECO:0000256" key="2">
    <source>
        <dbReference type="ARBA" id="ARBA00004123"/>
    </source>
</evidence>
<dbReference type="InterPro" id="IPR036388">
    <property type="entry name" value="WH-like_DNA-bd_sf"/>
</dbReference>
<dbReference type="Gene3D" id="1.10.10.10">
    <property type="entry name" value="Winged helix-like DNA-binding domain superfamily/Winged helix DNA-binding domain"/>
    <property type="match status" value="1"/>
</dbReference>
<evidence type="ECO:0000256" key="13">
    <source>
        <dbReference type="ARBA" id="ARBA00022895"/>
    </source>
</evidence>
<evidence type="ECO:0000256" key="12">
    <source>
        <dbReference type="ARBA" id="ARBA00022833"/>
    </source>
</evidence>
<evidence type="ECO:0000256" key="6">
    <source>
        <dbReference type="ARBA" id="ARBA00019422"/>
    </source>
</evidence>
<organism evidence="18">
    <name type="scientific">Timema genevievae</name>
    <name type="common">Walking stick</name>
    <dbReference type="NCBI Taxonomy" id="629358"/>
    <lineage>
        <taxon>Eukaryota</taxon>
        <taxon>Metazoa</taxon>
        <taxon>Ecdysozoa</taxon>
        <taxon>Arthropoda</taxon>
        <taxon>Hexapoda</taxon>
        <taxon>Insecta</taxon>
        <taxon>Pterygota</taxon>
        <taxon>Neoptera</taxon>
        <taxon>Polyneoptera</taxon>
        <taxon>Phasmatodea</taxon>
        <taxon>Timematodea</taxon>
        <taxon>Timematoidea</taxon>
        <taxon>Timematidae</taxon>
        <taxon>Timema</taxon>
    </lineage>
</organism>
<keyword evidence="8 17" id="KW-0479">Metal-binding</keyword>